<sequence length="328" mass="40007">MSASKDDLENILKELPEYTKYADLYKNGNKSVSVDYCKEETSSKWKNEDVKKVCNNIIDYLKKFDKTKKKKNINYDVCSYFTYWIYDKIISELGTKWNKTIHPDDRTKLNHAILSAYKKKVEKDCIFYFDGNFNEWKEEKHLYYYFKSYDHIRNKKHSSGTEKNKYCDYLEQIKNIYEKHIRKCCKYFFLEKNNDNICKNYIKCEEQYNPYYILSELKCKHNLSSDYWEKLIQELIIDRDVIILSQHSSKRTLINFLDDPFYKAITFGFVTIGLLFTLFLFYKTYHYRKNKNKETFLDQNELLERFYYAKHRKLNLEDRDIHLSYDAI</sequence>
<proteinExistence type="predicted"/>
<comment type="caution">
    <text evidence="1">The sequence shown here is derived from an EMBL/GenBank/DDBJ whole genome shotgun (WGS) entry which is preliminary data.</text>
</comment>
<reference evidence="1" key="1">
    <citation type="submission" date="2022-06" db="EMBL/GenBank/DDBJ databases">
        <title>The First Complete Genome of the Simian Malaria Parasite Plasmodium brasilianum.</title>
        <authorList>
            <person name="Bajic M."/>
            <person name="Ravishankar S."/>
        </authorList>
    </citation>
    <scope>NUCLEOTIDE SEQUENCE</scope>
    <source>
        <strain evidence="1">Bolivian I</strain>
    </source>
</reference>
<dbReference type="Proteomes" id="UP001056978">
    <property type="component" value="Chromosome 1"/>
</dbReference>
<evidence type="ECO:0000313" key="2">
    <source>
        <dbReference type="Proteomes" id="UP001056978"/>
    </source>
</evidence>
<name>A0ACB9YG17_PLABR</name>
<protein>
    <submittedName>
        <fullName evidence="1">PIR protein</fullName>
    </submittedName>
</protein>
<evidence type="ECO:0000313" key="1">
    <source>
        <dbReference type="EMBL" id="KAI4841331.1"/>
    </source>
</evidence>
<dbReference type="EMBL" id="CM043769">
    <property type="protein sequence ID" value="KAI4841331.1"/>
    <property type="molecule type" value="Genomic_DNA"/>
</dbReference>
<gene>
    <name evidence="1" type="ORF">MKS88_000571</name>
</gene>
<accession>A0ACB9YG17</accession>
<organism evidence="1 2">
    <name type="scientific">Plasmodium brasilianum</name>
    <dbReference type="NCBI Taxonomy" id="5824"/>
    <lineage>
        <taxon>Eukaryota</taxon>
        <taxon>Sar</taxon>
        <taxon>Alveolata</taxon>
        <taxon>Apicomplexa</taxon>
        <taxon>Aconoidasida</taxon>
        <taxon>Haemosporida</taxon>
        <taxon>Plasmodiidae</taxon>
        <taxon>Plasmodium</taxon>
        <taxon>Plasmodium (Plasmodium)</taxon>
    </lineage>
</organism>
<keyword evidence="2" id="KW-1185">Reference proteome</keyword>